<reference evidence="4" key="1">
    <citation type="journal article" date="2019" name="Int. J. Syst. Evol. Microbiol.">
        <title>The Global Catalogue of Microorganisms (GCM) 10K type strain sequencing project: providing services to taxonomists for standard genome sequencing and annotation.</title>
        <authorList>
            <consortium name="The Broad Institute Genomics Platform"/>
            <consortium name="The Broad Institute Genome Sequencing Center for Infectious Disease"/>
            <person name="Wu L."/>
            <person name="Ma J."/>
        </authorList>
    </citation>
    <scope>NUCLEOTIDE SEQUENCE [LARGE SCALE GENOMIC DNA]</scope>
    <source>
        <strain evidence="4">JCM 3369</strain>
    </source>
</reference>
<keyword evidence="4" id="KW-1185">Reference proteome</keyword>
<organism evidence="3 4">
    <name type="scientific">Actinomadura yumaensis</name>
    <dbReference type="NCBI Taxonomy" id="111807"/>
    <lineage>
        <taxon>Bacteria</taxon>
        <taxon>Bacillati</taxon>
        <taxon>Actinomycetota</taxon>
        <taxon>Actinomycetes</taxon>
        <taxon>Streptosporangiales</taxon>
        <taxon>Thermomonosporaceae</taxon>
        <taxon>Actinomadura</taxon>
    </lineage>
</organism>
<sequence length="193" mass="21432">MDLDAWWDVIETARKLAGDRADDRGPAGDPLVGHVIDLLARREPEEIVAFDRTLAEVTGTAYRYPLWNAAYLIEGGCGDDGFMDFRAGLVLQGRERFTRAVADPDSLADVPIVVRMARDDDGWIGCEAFNYAADEAYERRTGRADAFQAAMEAALGERDIPDGPLRAAGENWDPEDEEETRRRLPRLSALFLG</sequence>
<feature type="region of interest" description="Disordered" evidence="1">
    <location>
        <begin position="160"/>
        <end position="181"/>
    </location>
</feature>
<dbReference type="Proteomes" id="UP001596380">
    <property type="component" value="Unassembled WGS sequence"/>
</dbReference>
<dbReference type="EMBL" id="JBHSXS010000041">
    <property type="protein sequence ID" value="MFC6885682.1"/>
    <property type="molecule type" value="Genomic_DNA"/>
</dbReference>
<evidence type="ECO:0000256" key="1">
    <source>
        <dbReference type="SAM" id="MobiDB-lite"/>
    </source>
</evidence>
<dbReference type="RefSeq" id="WP_378063984.1">
    <property type="nucleotide sequence ID" value="NZ_JBHSXS010000041.1"/>
</dbReference>
<evidence type="ECO:0000313" key="3">
    <source>
        <dbReference type="EMBL" id="MFC6885682.1"/>
    </source>
</evidence>
<proteinExistence type="predicted"/>
<dbReference type="Pfam" id="PF14024">
    <property type="entry name" value="DUF4240"/>
    <property type="match status" value="1"/>
</dbReference>
<comment type="caution">
    <text evidence="3">The sequence shown here is derived from an EMBL/GenBank/DDBJ whole genome shotgun (WGS) entry which is preliminary data.</text>
</comment>
<dbReference type="InterPro" id="IPR025334">
    <property type="entry name" value="DUF4240"/>
</dbReference>
<name>A0ABW2CV28_9ACTN</name>
<feature type="domain" description="DUF4240" evidence="2">
    <location>
        <begin position="1"/>
        <end position="139"/>
    </location>
</feature>
<protein>
    <submittedName>
        <fullName evidence="3">DUF4240 domain-containing protein</fullName>
    </submittedName>
</protein>
<evidence type="ECO:0000259" key="2">
    <source>
        <dbReference type="Pfam" id="PF14024"/>
    </source>
</evidence>
<gene>
    <name evidence="3" type="ORF">ACFQKB_38395</name>
</gene>
<accession>A0ABW2CV28</accession>
<evidence type="ECO:0000313" key="4">
    <source>
        <dbReference type="Proteomes" id="UP001596380"/>
    </source>
</evidence>